<feature type="binding site" evidence="9">
    <location>
        <position position="80"/>
    </location>
    <ligand>
        <name>anthranilate</name>
        <dbReference type="ChEBI" id="CHEBI:16567"/>
        <label>1</label>
    </ligand>
</feature>
<dbReference type="Gene3D" id="1.20.970.10">
    <property type="entry name" value="Transferase, Pyrimidine Nucleoside Phosphorylase, Chain C"/>
    <property type="match status" value="1"/>
</dbReference>
<evidence type="ECO:0000256" key="1">
    <source>
        <dbReference type="ARBA" id="ARBA00004907"/>
    </source>
</evidence>
<gene>
    <name evidence="9" type="primary">trpD</name>
    <name evidence="12" type="ORF">BE04_13010</name>
</gene>
<feature type="binding site" evidence="9">
    <location>
        <begin position="90"/>
        <end position="93"/>
    </location>
    <ligand>
        <name>5-phospho-alpha-D-ribose 1-diphosphate</name>
        <dbReference type="ChEBI" id="CHEBI:58017"/>
    </ligand>
</feature>
<keyword evidence="9" id="KW-0460">Magnesium</keyword>
<feature type="binding site" evidence="9">
    <location>
        <position position="120"/>
    </location>
    <ligand>
        <name>5-phospho-alpha-D-ribose 1-diphosphate</name>
        <dbReference type="ChEBI" id="CHEBI:58017"/>
    </ligand>
</feature>
<dbReference type="PANTHER" id="PTHR43285:SF2">
    <property type="entry name" value="ANTHRANILATE PHOSPHORIBOSYLTRANSFERASE"/>
    <property type="match status" value="1"/>
</dbReference>
<comment type="pathway">
    <text evidence="1 9">Amino-acid biosynthesis; L-tryptophan biosynthesis; L-tryptophan from chorismate: step 2/5.</text>
</comment>
<dbReference type="Pfam" id="PF02885">
    <property type="entry name" value="Glycos_trans_3N"/>
    <property type="match status" value="1"/>
</dbReference>
<name>A0A150PTG9_SORCE</name>
<keyword evidence="9" id="KW-0479">Metal-binding</keyword>
<evidence type="ECO:0000256" key="2">
    <source>
        <dbReference type="ARBA" id="ARBA00022605"/>
    </source>
</evidence>
<evidence type="ECO:0000256" key="3">
    <source>
        <dbReference type="ARBA" id="ARBA00022676"/>
    </source>
</evidence>
<accession>A0A150PTG9</accession>
<dbReference type="EMBL" id="JELX01001496">
    <property type="protein sequence ID" value="KYF58776.1"/>
    <property type="molecule type" value="Genomic_DNA"/>
</dbReference>
<dbReference type="GO" id="GO:0004048">
    <property type="term" value="F:anthranilate phosphoribosyltransferase activity"/>
    <property type="evidence" value="ECO:0007669"/>
    <property type="project" value="UniProtKB-UniRule"/>
</dbReference>
<feature type="binding site" evidence="9">
    <location>
        <position position="111"/>
    </location>
    <ligand>
        <name>anthranilate</name>
        <dbReference type="ChEBI" id="CHEBI:16567"/>
        <label>1</label>
    </ligand>
</feature>
<dbReference type="InterPro" id="IPR035902">
    <property type="entry name" value="Nuc_phospho_transferase"/>
</dbReference>
<keyword evidence="5 9" id="KW-0822">Tryptophan biosynthesis</keyword>
<dbReference type="FunFam" id="3.40.1030.10:FF:000002">
    <property type="entry name" value="Anthranilate phosphoribosyltransferase"/>
    <property type="match status" value="1"/>
</dbReference>
<dbReference type="UniPathway" id="UPA00035">
    <property type="reaction ID" value="UER00041"/>
</dbReference>
<comment type="function">
    <text evidence="9">Catalyzes the transfer of the phosphoribosyl group of 5-phosphorylribose-1-pyrophosphate (PRPP) to anthranilate to yield N-(5'-phosphoribosyl)-anthranilate (PRA).</text>
</comment>
<keyword evidence="2 9" id="KW-0028">Amino-acid biosynthesis</keyword>
<feature type="binding site" evidence="9">
    <location>
        <position position="80"/>
    </location>
    <ligand>
        <name>5-phospho-alpha-D-ribose 1-diphosphate</name>
        <dbReference type="ChEBI" id="CHEBI:58017"/>
    </ligand>
</feature>
<evidence type="ECO:0000259" key="10">
    <source>
        <dbReference type="Pfam" id="PF00591"/>
    </source>
</evidence>
<evidence type="ECO:0000256" key="6">
    <source>
        <dbReference type="ARBA" id="ARBA00023141"/>
    </source>
</evidence>
<evidence type="ECO:0000256" key="8">
    <source>
        <dbReference type="ARBA" id="ARBA00061188"/>
    </source>
</evidence>
<organism evidence="12 13">
    <name type="scientific">Sorangium cellulosum</name>
    <name type="common">Polyangium cellulosum</name>
    <dbReference type="NCBI Taxonomy" id="56"/>
    <lineage>
        <taxon>Bacteria</taxon>
        <taxon>Pseudomonadati</taxon>
        <taxon>Myxococcota</taxon>
        <taxon>Polyangia</taxon>
        <taxon>Polyangiales</taxon>
        <taxon>Polyangiaceae</taxon>
        <taxon>Sorangium</taxon>
    </lineage>
</organism>
<evidence type="ECO:0000313" key="13">
    <source>
        <dbReference type="Proteomes" id="UP000075604"/>
    </source>
</evidence>
<feature type="binding site" evidence="9">
    <location>
        <position position="88"/>
    </location>
    <ligand>
        <name>5-phospho-alpha-D-ribose 1-diphosphate</name>
        <dbReference type="ChEBI" id="CHEBI:58017"/>
    </ligand>
</feature>
<dbReference type="PANTHER" id="PTHR43285">
    <property type="entry name" value="ANTHRANILATE PHOSPHORIBOSYLTRANSFERASE"/>
    <property type="match status" value="1"/>
</dbReference>
<evidence type="ECO:0000256" key="4">
    <source>
        <dbReference type="ARBA" id="ARBA00022679"/>
    </source>
</evidence>
<dbReference type="InterPro" id="IPR000312">
    <property type="entry name" value="Glycosyl_Trfase_fam3"/>
</dbReference>
<dbReference type="SUPFAM" id="SSF47648">
    <property type="entry name" value="Nucleoside phosphorylase/phosphoribosyltransferase N-terminal domain"/>
    <property type="match status" value="1"/>
</dbReference>
<comment type="caution">
    <text evidence="9">Lacks conserved residue(s) required for the propagation of feature annotation.</text>
</comment>
<evidence type="ECO:0000256" key="9">
    <source>
        <dbReference type="HAMAP-Rule" id="MF_00211"/>
    </source>
</evidence>
<evidence type="ECO:0000313" key="12">
    <source>
        <dbReference type="EMBL" id="KYF58776.1"/>
    </source>
</evidence>
<feature type="binding site" evidence="9">
    <location>
        <begin position="108"/>
        <end position="116"/>
    </location>
    <ligand>
        <name>5-phospho-alpha-D-ribose 1-diphosphate</name>
        <dbReference type="ChEBI" id="CHEBI:58017"/>
    </ligand>
</feature>
<evidence type="ECO:0000256" key="5">
    <source>
        <dbReference type="ARBA" id="ARBA00022822"/>
    </source>
</evidence>
<comment type="caution">
    <text evidence="12">The sequence shown here is derived from an EMBL/GenBank/DDBJ whole genome shotgun (WGS) entry which is preliminary data.</text>
</comment>
<reference evidence="12 13" key="1">
    <citation type="submission" date="2014-02" db="EMBL/GenBank/DDBJ databases">
        <title>The small core and large imbalanced accessory genome model reveals a collaborative survival strategy of Sorangium cellulosum strains in nature.</title>
        <authorList>
            <person name="Han K."/>
            <person name="Peng R."/>
            <person name="Blom J."/>
            <person name="Li Y.-Z."/>
        </authorList>
    </citation>
    <scope>NUCLEOTIDE SEQUENCE [LARGE SCALE GENOMIC DNA]</scope>
    <source>
        <strain evidence="12 13">So0157-18</strain>
    </source>
</reference>
<dbReference type="EC" id="2.4.2.18" evidence="9"/>
<keyword evidence="4 9" id="KW-0808">Transferase</keyword>
<dbReference type="GO" id="GO:0000162">
    <property type="term" value="P:L-tryptophan biosynthetic process"/>
    <property type="evidence" value="ECO:0007669"/>
    <property type="project" value="UniProtKB-UniRule"/>
</dbReference>
<comment type="cofactor">
    <cofactor evidence="9">
        <name>Mg(2+)</name>
        <dbReference type="ChEBI" id="CHEBI:18420"/>
    </cofactor>
    <text evidence="9">Binds 2 magnesium ions per monomer.</text>
</comment>
<feature type="binding site" evidence="9">
    <location>
        <position position="226"/>
    </location>
    <ligand>
        <name>Mg(2+)</name>
        <dbReference type="ChEBI" id="CHEBI:18420"/>
        <label>2</label>
    </ligand>
</feature>
<evidence type="ECO:0000256" key="7">
    <source>
        <dbReference type="ARBA" id="ARBA00052328"/>
    </source>
</evidence>
<feature type="binding site" evidence="9">
    <location>
        <position position="225"/>
    </location>
    <ligand>
        <name>Mg(2+)</name>
        <dbReference type="ChEBI" id="CHEBI:18420"/>
        <label>2</label>
    </ligand>
</feature>
<feature type="binding site" evidence="9">
    <location>
        <position position="166"/>
    </location>
    <ligand>
        <name>anthranilate</name>
        <dbReference type="ChEBI" id="CHEBI:16567"/>
        <label>2</label>
    </ligand>
</feature>
<dbReference type="GO" id="GO:0000287">
    <property type="term" value="F:magnesium ion binding"/>
    <property type="evidence" value="ECO:0007669"/>
    <property type="project" value="UniProtKB-UniRule"/>
</dbReference>
<sequence length="344" mass="35778">MRPVEVLTRAAAREHLLASEARDAMLALLDGAFTPAQAAAWLSLLACKGETVAELEGFFAALMARAVRVPQRADAIDTAGTGGDRHASFNASTAAALIAAAAGAVVAKAGNRAASSRCGSADLLEAMDIDIELGPAEVDRSLAETGFAFLFSQRFHPALRGLAPLRRELGLRTALNLLGPLANPAAPARRVLGVAKPALVDLYVEILPAIGARRALIVHARDGLDELSLAAPTDIAELRDGALRRFTVTPEDLGVARCDLAALRGAGPAENAALLRALCRGERGPLHDFCAANAAAALYLADLASDLRDGVEVARRAIRSGALASLVDNLIARSATRRSAEGLR</sequence>
<comment type="subunit">
    <text evidence="9">Homodimer.</text>
</comment>
<proteinExistence type="inferred from homology"/>
<comment type="catalytic activity">
    <reaction evidence="7 9">
        <text>N-(5-phospho-beta-D-ribosyl)anthranilate + diphosphate = 5-phospho-alpha-D-ribose 1-diphosphate + anthranilate</text>
        <dbReference type="Rhea" id="RHEA:11768"/>
        <dbReference type="ChEBI" id="CHEBI:16567"/>
        <dbReference type="ChEBI" id="CHEBI:18277"/>
        <dbReference type="ChEBI" id="CHEBI:33019"/>
        <dbReference type="ChEBI" id="CHEBI:58017"/>
        <dbReference type="EC" id="2.4.2.18"/>
    </reaction>
</comment>
<keyword evidence="6 9" id="KW-0057">Aromatic amino acid biosynthesis</keyword>
<dbReference type="InterPro" id="IPR005940">
    <property type="entry name" value="Anthranilate_Pribosyl_Tfrase"/>
</dbReference>
<dbReference type="HAMAP" id="MF_00211">
    <property type="entry name" value="TrpD"/>
    <property type="match status" value="1"/>
</dbReference>
<comment type="similarity">
    <text evidence="8">In the C-terminal section; belongs to the anthranilate phosphoribosyltransferase family.</text>
</comment>
<dbReference type="InterPro" id="IPR036320">
    <property type="entry name" value="Glycosyl_Trfase_fam3_N_dom_sf"/>
</dbReference>
<evidence type="ECO:0000259" key="11">
    <source>
        <dbReference type="Pfam" id="PF02885"/>
    </source>
</evidence>
<dbReference type="Gene3D" id="3.40.1030.10">
    <property type="entry name" value="Nucleoside phosphorylase/phosphoribosyltransferase catalytic domain"/>
    <property type="match status" value="1"/>
</dbReference>
<feature type="binding site" evidence="9">
    <location>
        <begin position="83"/>
        <end position="84"/>
    </location>
    <ligand>
        <name>5-phospho-alpha-D-ribose 1-diphosphate</name>
        <dbReference type="ChEBI" id="CHEBI:58017"/>
    </ligand>
</feature>
<feature type="domain" description="Glycosyl transferase family 3" evidence="10">
    <location>
        <begin position="73"/>
        <end position="322"/>
    </location>
</feature>
<dbReference type="NCBIfam" id="TIGR01245">
    <property type="entry name" value="trpD"/>
    <property type="match status" value="1"/>
</dbReference>
<dbReference type="InterPro" id="IPR017459">
    <property type="entry name" value="Glycosyl_Trfase_fam3_N_dom"/>
</dbReference>
<dbReference type="AlphaFoldDB" id="A0A150PTG9"/>
<dbReference type="SUPFAM" id="SSF52418">
    <property type="entry name" value="Nucleoside phosphorylase/phosphoribosyltransferase catalytic domain"/>
    <property type="match status" value="1"/>
</dbReference>
<comment type="similarity">
    <text evidence="9">Belongs to the anthranilate phosphoribosyltransferase family.</text>
</comment>
<feature type="binding site" evidence="9">
    <location>
        <position position="92"/>
    </location>
    <ligand>
        <name>Mg(2+)</name>
        <dbReference type="ChEBI" id="CHEBI:18420"/>
        <label>1</label>
    </ligand>
</feature>
<dbReference type="GO" id="GO:0005829">
    <property type="term" value="C:cytosol"/>
    <property type="evidence" value="ECO:0007669"/>
    <property type="project" value="TreeGrafter"/>
</dbReference>
<keyword evidence="3 9" id="KW-0328">Glycosyltransferase</keyword>
<feature type="binding site" evidence="9">
    <location>
        <position position="226"/>
    </location>
    <ligand>
        <name>Mg(2+)</name>
        <dbReference type="ChEBI" id="CHEBI:18420"/>
        <label>1</label>
    </ligand>
</feature>
<dbReference type="Pfam" id="PF00591">
    <property type="entry name" value="Glycos_transf_3"/>
    <property type="match status" value="1"/>
</dbReference>
<feature type="domain" description="Glycosyl transferase family 3 N-terminal" evidence="11">
    <location>
        <begin position="5"/>
        <end position="66"/>
    </location>
</feature>
<dbReference type="Proteomes" id="UP000075604">
    <property type="component" value="Unassembled WGS sequence"/>
</dbReference>
<protein>
    <recommendedName>
        <fullName evidence="9">Anthranilate phosphoribosyltransferase</fullName>
        <ecNumber evidence="9">2.4.2.18</ecNumber>
    </recommendedName>
</protein>